<dbReference type="SUPFAM" id="SSF53955">
    <property type="entry name" value="Lysozyme-like"/>
    <property type="match status" value="1"/>
</dbReference>
<dbReference type="Pfam" id="PF01464">
    <property type="entry name" value="SLT"/>
    <property type="match status" value="1"/>
</dbReference>
<comment type="caution">
    <text evidence="3">The sequence shown here is derived from an EMBL/GenBank/DDBJ whole genome shotgun (WGS) entry which is preliminary data.</text>
</comment>
<organism evidence="3 4">
    <name type="scientific">Xylanibacter caecicola</name>
    <dbReference type="NCBI Taxonomy" id="2736294"/>
    <lineage>
        <taxon>Bacteria</taxon>
        <taxon>Pseudomonadati</taxon>
        <taxon>Bacteroidota</taxon>
        <taxon>Bacteroidia</taxon>
        <taxon>Bacteroidales</taxon>
        <taxon>Prevotellaceae</taxon>
        <taxon>Xylanibacter</taxon>
    </lineage>
</organism>
<reference evidence="3 4" key="1">
    <citation type="submission" date="2020-05" db="EMBL/GenBank/DDBJ databases">
        <title>Distinct polysaccharide utilization as determinants for interspecies competition between intestinal Prevotella spp.</title>
        <authorList>
            <person name="Galvez E.J.C."/>
            <person name="Iljazovic A."/>
            <person name="Strowig T."/>
        </authorList>
    </citation>
    <scope>NUCLEOTIDE SEQUENCE [LARGE SCALE GENOMIC DNA]</scope>
    <source>
        <strain evidence="3 4">PCHR</strain>
    </source>
</reference>
<dbReference type="Gene3D" id="1.10.530.10">
    <property type="match status" value="1"/>
</dbReference>
<dbReference type="PANTHER" id="PTHR37423">
    <property type="entry name" value="SOLUBLE LYTIC MUREIN TRANSGLYCOSYLASE-RELATED"/>
    <property type="match status" value="1"/>
</dbReference>
<gene>
    <name evidence="3" type="ORF">HPS54_07675</name>
</gene>
<proteinExistence type="inferred from homology"/>
<name>A0ABX2B4P5_9BACT</name>
<dbReference type="EMBL" id="JABKKJ010000011">
    <property type="protein sequence ID" value="NPE25387.1"/>
    <property type="molecule type" value="Genomic_DNA"/>
</dbReference>
<sequence>MIMIVACTHKKSETIVTPWGEVSTDSTNEAFAIKDIMTNGEMIVLTISGPDTYYDYHGHGMGTQYLLCEKFAAHLGVSVRVELCKDTAEMITRLCNGDGDLIAVMLPRKLGKTYPIQFCGAAIDSLGVQWAVSDENRELADTLNNWYRPSMLAEINREQRMMFSKKSVRRRTYSPFLNKSAGIISSYDPLFRKYAPVARWDWRLIAAQCYQESCFDPNARSWAGACGLMQIMPSTATHLGLPLSKIYDPEQNISAATKFISQLMNSFRDIPNTEQRHLFVLAAYNAGPLHIRDAMALARKNGRNPHLWNNVAPFVLALQTPAYYNDPVVKYGYMRGSETVDYVERIRQRYAQYRGVPYKSSGIHEPDIKTEEMIPYNPMTPRKARKKHRFKI</sequence>
<dbReference type="CDD" id="cd13403">
    <property type="entry name" value="MLTF-like"/>
    <property type="match status" value="1"/>
</dbReference>
<dbReference type="PANTHER" id="PTHR37423:SF2">
    <property type="entry name" value="MEMBRANE-BOUND LYTIC MUREIN TRANSGLYCOSYLASE C"/>
    <property type="match status" value="1"/>
</dbReference>
<dbReference type="InterPro" id="IPR008258">
    <property type="entry name" value="Transglycosylase_SLT_dom_1"/>
</dbReference>
<evidence type="ECO:0000256" key="1">
    <source>
        <dbReference type="ARBA" id="ARBA00007734"/>
    </source>
</evidence>
<dbReference type="InterPro" id="IPR023346">
    <property type="entry name" value="Lysozyme-like_dom_sf"/>
</dbReference>
<accession>A0ABX2B4P5</accession>
<keyword evidence="4" id="KW-1185">Reference proteome</keyword>
<dbReference type="Gene3D" id="3.40.190.10">
    <property type="entry name" value="Periplasmic binding protein-like II"/>
    <property type="match status" value="1"/>
</dbReference>
<comment type="similarity">
    <text evidence="1">Belongs to the transglycosylase Slt family.</text>
</comment>
<evidence type="ECO:0000313" key="3">
    <source>
        <dbReference type="EMBL" id="NPE25387.1"/>
    </source>
</evidence>
<dbReference type="Proteomes" id="UP000820977">
    <property type="component" value="Unassembled WGS sequence"/>
</dbReference>
<evidence type="ECO:0000313" key="4">
    <source>
        <dbReference type="Proteomes" id="UP000820977"/>
    </source>
</evidence>
<feature type="domain" description="Transglycosylase SLT" evidence="2">
    <location>
        <begin position="191"/>
        <end position="303"/>
    </location>
</feature>
<evidence type="ECO:0000259" key="2">
    <source>
        <dbReference type="Pfam" id="PF01464"/>
    </source>
</evidence>
<protein>
    <submittedName>
        <fullName evidence="3">Transglycosylase SLT domain-containing protein</fullName>
    </submittedName>
</protein>